<organism evidence="1">
    <name type="scientific">viral metagenome</name>
    <dbReference type="NCBI Taxonomy" id="1070528"/>
    <lineage>
        <taxon>unclassified sequences</taxon>
        <taxon>metagenomes</taxon>
        <taxon>organismal metagenomes</taxon>
    </lineage>
</organism>
<sequence length="201" mass="24108">MTNNIDLIDYMNKSDFTNITEIFWKHKDEKIYNKFVQYNKENIENKDIQIDKQAVQIDKQDIQIDKQDIQIDKQDVQIDKQDVQIDKTKTKIDCKKESKKDTKKEIKIKPFTFICDNLNIMEDDTNIQYIKNKLVDRISNKNYIKVFGVKKSSEIMSAIINNRWNMSLVLFLSFLFDKKIFYDKKELLFNKELTNIQILTI</sequence>
<proteinExistence type="predicted"/>
<reference evidence="1" key="1">
    <citation type="journal article" date="2020" name="Nature">
        <title>Giant virus diversity and host interactions through global metagenomics.</title>
        <authorList>
            <person name="Schulz F."/>
            <person name="Roux S."/>
            <person name="Paez-Espino D."/>
            <person name="Jungbluth S."/>
            <person name="Walsh D.A."/>
            <person name="Denef V.J."/>
            <person name="McMahon K.D."/>
            <person name="Konstantinidis K.T."/>
            <person name="Eloe-Fadrosh E.A."/>
            <person name="Kyrpides N.C."/>
            <person name="Woyke T."/>
        </authorList>
    </citation>
    <scope>NUCLEOTIDE SEQUENCE</scope>
    <source>
        <strain evidence="1">GVMAG-S-1040241-154</strain>
    </source>
</reference>
<evidence type="ECO:0000313" key="1">
    <source>
        <dbReference type="EMBL" id="QHU07573.1"/>
    </source>
</evidence>
<name>A0A6C0JQB0_9ZZZZ</name>
<accession>A0A6C0JQB0</accession>
<dbReference type="EMBL" id="MN740684">
    <property type="protein sequence ID" value="QHU07573.1"/>
    <property type="molecule type" value="Genomic_DNA"/>
</dbReference>
<dbReference type="AlphaFoldDB" id="A0A6C0JQB0"/>
<protein>
    <submittedName>
        <fullName evidence="1">Uncharacterized protein</fullName>
    </submittedName>
</protein>